<evidence type="ECO:0000256" key="1">
    <source>
        <dbReference type="ARBA" id="ARBA00004651"/>
    </source>
</evidence>
<comment type="subcellular location">
    <subcellularLocation>
        <location evidence="1">Cell membrane</location>
        <topology evidence="1">Multi-pass membrane protein</topology>
    </subcellularLocation>
</comment>
<gene>
    <name evidence="12" type="ordered locus">Despr_1894</name>
</gene>
<dbReference type="InterPro" id="IPR016169">
    <property type="entry name" value="FAD-bd_PCMH_sub2"/>
</dbReference>
<organism evidence="12 13">
    <name type="scientific">Desulfobulbus propionicus (strain ATCC 33891 / DSM 2032 / VKM B-1956 / 1pr3)</name>
    <dbReference type="NCBI Taxonomy" id="577650"/>
    <lineage>
        <taxon>Bacteria</taxon>
        <taxon>Pseudomonadati</taxon>
        <taxon>Thermodesulfobacteriota</taxon>
        <taxon>Desulfobulbia</taxon>
        <taxon>Desulfobulbales</taxon>
        <taxon>Desulfobulbaceae</taxon>
        <taxon>Desulfobulbus</taxon>
    </lineage>
</organism>
<evidence type="ECO:0008006" key="14">
    <source>
        <dbReference type="Google" id="ProtNLM"/>
    </source>
</evidence>
<dbReference type="InterPro" id="IPR005170">
    <property type="entry name" value="Transptr-assoc_dom"/>
</dbReference>
<keyword evidence="6 8" id="KW-0129">CBS domain</keyword>
<evidence type="ECO:0000256" key="5">
    <source>
        <dbReference type="ARBA" id="ARBA00022989"/>
    </source>
</evidence>
<dbReference type="CDD" id="cd04590">
    <property type="entry name" value="CBS_pair_CorC_HlyC_assoc"/>
    <property type="match status" value="1"/>
</dbReference>
<dbReference type="InterPro" id="IPR036318">
    <property type="entry name" value="FAD-bd_PCMH-like_sf"/>
</dbReference>
<keyword evidence="3 9" id="KW-0812">Transmembrane</keyword>
<dbReference type="PROSITE" id="PS51371">
    <property type="entry name" value="CBS"/>
    <property type="match status" value="1"/>
</dbReference>
<dbReference type="PROSITE" id="PS51846">
    <property type="entry name" value="CNNM"/>
    <property type="match status" value="1"/>
</dbReference>
<dbReference type="SMART" id="SM01091">
    <property type="entry name" value="CorC_HlyC"/>
    <property type="match status" value="1"/>
</dbReference>
<accession>A0A7U4DPJ0</accession>
<dbReference type="PANTHER" id="PTHR43099:SF5">
    <property type="entry name" value="HLYC_CORC FAMILY TRANSPORTER"/>
    <property type="match status" value="1"/>
</dbReference>
<reference evidence="12 13" key="1">
    <citation type="journal article" date="2011" name="Stand. Genomic Sci.">
        <title>Complete genome sequence of Desulfobulbus propionicus type strain (1pr3).</title>
        <authorList>
            <person name="Pagani I."/>
            <person name="Lapidus A."/>
            <person name="Nolan M."/>
            <person name="Lucas S."/>
            <person name="Hammon N."/>
            <person name="Deshpande S."/>
            <person name="Cheng J.F."/>
            <person name="Chertkov O."/>
            <person name="Davenport K."/>
            <person name="Tapia R."/>
            <person name="Han C."/>
            <person name="Goodwin L."/>
            <person name="Pitluck S."/>
            <person name="Liolios K."/>
            <person name="Mavromatis K."/>
            <person name="Ivanova N."/>
            <person name="Mikhailova N."/>
            <person name="Pati A."/>
            <person name="Chen A."/>
            <person name="Palaniappan K."/>
            <person name="Land M."/>
            <person name="Hauser L."/>
            <person name="Chang Y.J."/>
            <person name="Jeffries C.D."/>
            <person name="Detter J.C."/>
            <person name="Brambilla E."/>
            <person name="Kannan K.P."/>
            <person name="Djao O.D."/>
            <person name="Rohde M."/>
            <person name="Pukall R."/>
            <person name="Spring S."/>
            <person name="Goker M."/>
            <person name="Sikorski J."/>
            <person name="Woyke T."/>
            <person name="Bristow J."/>
            <person name="Eisen J.A."/>
            <person name="Markowitz V."/>
            <person name="Hugenholtz P."/>
            <person name="Kyrpides N.C."/>
            <person name="Klenk H.P."/>
        </authorList>
    </citation>
    <scope>NUCLEOTIDE SEQUENCE [LARGE SCALE GENOMIC DNA]</scope>
    <source>
        <strain evidence="13">ATCC 33891 / DSM 2032 / 1pr3</strain>
    </source>
</reference>
<name>A0A7U4DPJ0_DESPD</name>
<dbReference type="RefSeq" id="WP_015724582.1">
    <property type="nucleotide sequence ID" value="NC_014972.1"/>
</dbReference>
<keyword evidence="5 9" id="KW-1133">Transmembrane helix</keyword>
<evidence type="ECO:0000256" key="4">
    <source>
        <dbReference type="ARBA" id="ARBA00022737"/>
    </source>
</evidence>
<evidence type="ECO:0000259" key="11">
    <source>
        <dbReference type="PROSITE" id="PS51846"/>
    </source>
</evidence>
<dbReference type="SUPFAM" id="SSF56176">
    <property type="entry name" value="FAD-binding/transporter-associated domain-like"/>
    <property type="match status" value="1"/>
</dbReference>
<dbReference type="Gene3D" id="3.10.580.10">
    <property type="entry name" value="CBS-domain"/>
    <property type="match status" value="1"/>
</dbReference>
<dbReference type="Proteomes" id="UP000006365">
    <property type="component" value="Chromosome"/>
</dbReference>
<dbReference type="GO" id="GO:0050660">
    <property type="term" value="F:flavin adenine dinucleotide binding"/>
    <property type="evidence" value="ECO:0007669"/>
    <property type="project" value="InterPro"/>
</dbReference>
<evidence type="ECO:0000313" key="13">
    <source>
        <dbReference type="Proteomes" id="UP000006365"/>
    </source>
</evidence>
<dbReference type="InterPro" id="IPR051676">
    <property type="entry name" value="UPF0053_domain"/>
</dbReference>
<keyword evidence="4" id="KW-0677">Repeat</keyword>
<keyword evidence="2" id="KW-1003">Cell membrane</keyword>
<protein>
    <recommendedName>
        <fullName evidence="14">HlyC/CorC family transporter</fullName>
    </recommendedName>
</protein>
<dbReference type="Pfam" id="PF03471">
    <property type="entry name" value="CorC_HlyC"/>
    <property type="match status" value="1"/>
</dbReference>
<feature type="domain" description="CNNM transmembrane" evidence="11">
    <location>
        <begin position="1"/>
        <end position="196"/>
    </location>
</feature>
<dbReference type="Gene3D" id="3.30.465.10">
    <property type="match status" value="1"/>
</dbReference>
<dbReference type="InterPro" id="IPR044751">
    <property type="entry name" value="Ion_transp-like_CBS"/>
</dbReference>
<evidence type="ECO:0000313" key="12">
    <source>
        <dbReference type="EMBL" id="ADW18042.1"/>
    </source>
</evidence>
<dbReference type="InterPro" id="IPR000644">
    <property type="entry name" value="CBS_dom"/>
</dbReference>
<feature type="domain" description="CBS" evidence="10">
    <location>
        <begin position="279"/>
        <end position="335"/>
    </location>
</feature>
<dbReference type="Pfam" id="PF00571">
    <property type="entry name" value="CBS"/>
    <property type="match status" value="1"/>
</dbReference>
<evidence type="ECO:0000259" key="10">
    <source>
        <dbReference type="PROSITE" id="PS51371"/>
    </source>
</evidence>
<dbReference type="KEGG" id="dpr:Despr_1894"/>
<sequence length="431" mass="47095">MELLFLLLLILLNGLFAMSEIAVLSSRDFRLHKLANDGRRGANSALALKNNPTGFLSTVQVGITMVGILSGAVGENALVEPLAAWLAAFPAVQPHARPIALATVVIALTYFSVVVGELVPKHLGLLQPERIALLVARPMKVLARWTKPLIWLLSASSTLLLRGAGTGTRDSAAVTNEEIKLLMEQGAQAGVFHQSERTLVSNVLRLDEQPVVAIMTHRQDIHMLDLNKPENELREQLADCPFSRILVCRGGLEEVVGLLRTADLLKAALACEPLQIEHHLRQPLYIPEYVTTTQLLEHLRRVQLQCALVVDEYGDIQGFVTLTDVLAAIVGELPNSKLADGQECTRREDGSWLVDGSAAIDRVKATLGIDQALPGDDGHAYHTLGGFVIHMLGRIPMETDGFEACGHRFEVVDMDMNRIDKILVTPLPTSR</sequence>
<proteinExistence type="predicted"/>
<keyword evidence="13" id="KW-1185">Reference proteome</keyword>
<evidence type="ECO:0000256" key="7">
    <source>
        <dbReference type="ARBA" id="ARBA00023136"/>
    </source>
</evidence>
<dbReference type="Pfam" id="PF01595">
    <property type="entry name" value="CNNM"/>
    <property type="match status" value="1"/>
</dbReference>
<dbReference type="EMBL" id="CP002364">
    <property type="protein sequence ID" value="ADW18042.1"/>
    <property type="molecule type" value="Genomic_DNA"/>
</dbReference>
<keyword evidence="7 9" id="KW-0472">Membrane</keyword>
<dbReference type="AlphaFoldDB" id="A0A7U4DPJ0"/>
<evidence type="ECO:0000256" key="2">
    <source>
        <dbReference type="ARBA" id="ARBA00022475"/>
    </source>
</evidence>
<evidence type="ECO:0000256" key="9">
    <source>
        <dbReference type="PROSITE-ProRule" id="PRU01193"/>
    </source>
</evidence>
<dbReference type="SUPFAM" id="SSF54631">
    <property type="entry name" value="CBS-domain pair"/>
    <property type="match status" value="1"/>
</dbReference>
<evidence type="ECO:0000256" key="6">
    <source>
        <dbReference type="ARBA" id="ARBA00023122"/>
    </source>
</evidence>
<evidence type="ECO:0000256" key="3">
    <source>
        <dbReference type="ARBA" id="ARBA00022692"/>
    </source>
</evidence>
<dbReference type="InterPro" id="IPR046342">
    <property type="entry name" value="CBS_dom_sf"/>
</dbReference>
<evidence type="ECO:0000256" key="8">
    <source>
        <dbReference type="PROSITE-ProRule" id="PRU00703"/>
    </source>
</evidence>
<dbReference type="PANTHER" id="PTHR43099">
    <property type="entry name" value="UPF0053 PROTEIN YRKA"/>
    <property type="match status" value="1"/>
</dbReference>
<dbReference type="GO" id="GO:0005886">
    <property type="term" value="C:plasma membrane"/>
    <property type="evidence" value="ECO:0007669"/>
    <property type="project" value="UniProtKB-SubCell"/>
</dbReference>
<dbReference type="InterPro" id="IPR002550">
    <property type="entry name" value="CNNM"/>
</dbReference>